<dbReference type="GO" id="GO:0030424">
    <property type="term" value="C:axon"/>
    <property type="evidence" value="ECO:0007669"/>
    <property type="project" value="TreeGrafter"/>
</dbReference>
<dbReference type="EMBL" id="LR899012">
    <property type="protein sequence ID" value="CAD7086682.1"/>
    <property type="molecule type" value="Genomic_DNA"/>
</dbReference>
<dbReference type="OMA" id="CNLWQWR"/>
<gene>
    <name evidence="9" type="ORF">HERILL_LOCUS9438</name>
</gene>
<keyword evidence="2 8" id="KW-1003">Cell membrane</keyword>
<keyword evidence="4 8" id="KW-1133">Transmembrane helix</keyword>
<dbReference type="GO" id="GO:0030425">
    <property type="term" value="C:dendrite"/>
    <property type="evidence" value="ECO:0007669"/>
    <property type="project" value="TreeGrafter"/>
</dbReference>
<evidence type="ECO:0000256" key="2">
    <source>
        <dbReference type="ARBA" id="ARBA00022475"/>
    </source>
</evidence>
<comment type="function">
    <text evidence="8">Gustatory receptor which mediates acceptance or avoidance behavior, depending on its substrates.</text>
</comment>
<feature type="transmembrane region" description="Helical" evidence="8">
    <location>
        <begin position="93"/>
        <end position="113"/>
    </location>
</feature>
<reference evidence="9 10" key="1">
    <citation type="submission" date="2020-11" db="EMBL/GenBank/DDBJ databases">
        <authorList>
            <person name="Wallbank WR R."/>
            <person name="Pardo Diaz C."/>
            <person name="Kozak K."/>
            <person name="Martin S."/>
            <person name="Jiggins C."/>
            <person name="Moest M."/>
            <person name="Warren A I."/>
            <person name="Generalovic N T."/>
            <person name="Byers J.R.P. K."/>
            <person name="Montejo-Kovacevich G."/>
            <person name="Yen C E."/>
        </authorList>
    </citation>
    <scope>NUCLEOTIDE SEQUENCE [LARGE SCALE GENOMIC DNA]</scope>
</reference>
<name>A0A7R8UTE9_HERIL</name>
<keyword evidence="3 8" id="KW-0812">Transmembrane</keyword>
<accession>A0A7R8UTE9</accession>
<evidence type="ECO:0000256" key="8">
    <source>
        <dbReference type="RuleBase" id="RU363108"/>
    </source>
</evidence>
<dbReference type="GO" id="GO:0007635">
    <property type="term" value="P:chemosensory behavior"/>
    <property type="evidence" value="ECO:0007669"/>
    <property type="project" value="TreeGrafter"/>
</dbReference>
<dbReference type="GO" id="GO:0008049">
    <property type="term" value="P:male courtship behavior"/>
    <property type="evidence" value="ECO:0007669"/>
    <property type="project" value="TreeGrafter"/>
</dbReference>
<keyword evidence="6 8" id="KW-0675">Receptor</keyword>
<protein>
    <recommendedName>
        <fullName evidence="8">Gustatory receptor</fullName>
    </recommendedName>
</protein>
<evidence type="ECO:0000256" key="4">
    <source>
        <dbReference type="ARBA" id="ARBA00022989"/>
    </source>
</evidence>
<evidence type="ECO:0000313" key="9">
    <source>
        <dbReference type="EMBL" id="CAD7086682.1"/>
    </source>
</evidence>
<comment type="subcellular location">
    <subcellularLocation>
        <location evidence="1 8">Cell membrane</location>
        <topology evidence="1 8">Multi-pass membrane protein</topology>
    </subcellularLocation>
</comment>
<keyword evidence="7 8" id="KW-0807">Transducer</keyword>
<evidence type="ECO:0000256" key="3">
    <source>
        <dbReference type="ARBA" id="ARBA00022692"/>
    </source>
</evidence>
<dbReference type="InterPro" id="IPR013604">
    <property type="entry name" value="7TM_chemorcpt"/>
</dbReference>
<evidence type="ECO:0000256" key="6">
    <source>
        <dbReference type="ARBA" id="ARBA00023170"/>
    </source>
</evidence>
<keyword evidence="5 8" id="KW-0472">Membrane</keyword>
<comment type="similarity">
    <text evidence="8">Belongs to the insect chemoreceptor superfamily. Gustatory receptor (GR) family.</text>
</comment>
<dbReference type="GO" id="GO:0007165">
    <property type="term" value="P:signal transduction"/>
    <property type="evidence" value="ECO:0007669"/>
    <property type="project" value="UniProtKB-KW"/>
</dbReference>
<dbReference type="FunCoup" id="A0A7R8UTE9">
    <property type="interactions" value="22"/>
</dbReference>
<comment type="caution">
    <text evidence="8">Lacks conserved residue(s) required for the propagation of feature annotation.</text>
</comment>
<dbReference type="OrthoDB" id="6478931at2759"/>
<dbReference type="Proteomes" id="UP000594454">
    <property type="component" value="Chromosome 4"/>
</dbReference>
<organism evidence="9 10">
    <name type="scientific">Hermetia illucens</name>
    <name type="common">Black soldier fly</name>
    <dbReference type="NCBI Taxonomy" id="343691"/>
    <lineage>
        <taxon>Eukaryota</taxon>
        <taxon>Metazoa</taxon>
        <taxon>Ecdysozoa</taxon>
        <taxon>Arthropoda</taxon>
        <taxon>Hexapoda</taxon>
        <taxon>Insecta</taxon>
        <taxon>Pterygota</taxon>
        <taxon>Neoptera</taxon>
        <taxon>Endopterygota</taxon>
        <taxon>Diptera</taxon>
        <taxon>Brachycera</taxon>
        <taxon>Stratiomyomorpha</taxon>
        <taxon>Stratiomyidae</taxon>
        <taxon>Hermetiinae</taxon>
        <taxon>Hermetia</taxon>
    </lineage>
</organism>
<keyword evidence="10" id="KW-1185">Reference proteome</keyword>
<dbReference type="GO" id="GO:0050909">
    <property type="term" value="P:sensory perception of taste"/>
    <property type="evidence" value="ECO:0007669"/>
    <property type="project" value="InterPro"/>
</dbReference>
<evidence type="ECO:0000256" key="5">
    <source>
        <dbReference type="ARBA" id="ARBA00023136"/>
    </source>
</evidence>
<dbReference type="GO" id="GO:0005886">
    <property type="term" value="C:plasma membrane"/>
    <property type="evidence" value="ECO:0007669"/>
    <property type="project" value="UniProtKB-SubCell"/>
</dbReference>
<evidence type="ECO:0000256" key="1">
    <source>
        <dbReference type="ARBA" id="ARBA00004651"/>
    </source>
</evidence>
<feature type="transmembrane region" description="Helical" evidence="8">
    <location>
        <begin position="227"/>
        <end position="252"/>
    </location>
</feature>
<evidence type="ECO:0000313" key="10">
    <source>
        <dbReference type="Proteomes" id="UP000594454"/>
    </source>
</evidence>
<proteinExistence type="inferred from homology"/>
<dbReference type="PANTHER" id="PTHR21143">
    <property type="entry name" value="INVERTEBRATE GUSTATORY RECEPTOR"/>
    <property type="match status" value="1"/>
</dbReference>
<dbReference type="PANTHER" id="PTHR21143:SF133">
    <property type="entry name" value="GUSTATORY AND PHEROMONE RECEPTOR 32A-RELATED"/>
    <property type="match status" value="1"/>
</dbReference>
<dbReference type="Pfam" id="PF08395">
    <property type="entry name" value="7tm_7"/>
    <property type="match status" value="1"/>
</dbReference>
<feature type="transmembrane region" description="Helical" evidence="8">
    <location>
        <begin position="58"/>
        <end position="81"/>
    </location>
</feature>
<sequence>MKYLNIVGGGAGHINSILQSMVHHEKQLMHFGKTIEVNKLFKQVLKVNVRWEQFHKRIARVAGGMLLTNLAVTTYILVIILHNKVFSYVHYWLLYRLLSNLCSLRYFETYVVISASKWMFDQLNECLQEVSFLAKRDTGANELKNRKFGLYLMEMNYQKPNHQQNVYLKFKIFRSIYNLLWELTKIFNDIFGLSLLVNIGSDFISFLTLTYWMLTAMTRLSPGLKDFALLFAGFTCLVPYLLNLILICRICYLTVQSATRTGLMVHKIPHDSANESHVTQIEEFSLQLLHQRIAFNALGFFNIDLNLLYTIAGTTTTYLIILIQFYLNAEAD</sequence>
<dbReference type="GO" id="GO:0043025">
    <property type="term" value="C:neuronal cell body"/>
    <property type="evidence" value="ECO:0007669"/>
    <property type="project" value="TreeGrafter"/>
</dbReference>
<dbReference type="AlphaFoldDB" id="A0A7R8UTE9"/>
<evidence type="ECO:0000256" key="7">
    <source>
        <dbReference type="ARBA" id="ARBA00023224"/>
    </source>
</evidence>
<dbReference type="InParanoid" id="A0A7R8UTE9"/>
<feature type="transmembrane region" description="Helical" evidence="8">
    <location>
        <begin position="307"/>
        <end position="327"/>
    </location>
</feature>
<feature type="transmembrane region" description="Helical" evidence="8">
    <location>
        <begin position="190"/>
        <end position="215"/>
    </location>
</feature>